<dbReference type="EMBL" id="JBFNXR010000017">
    <property type="protein sequence ID" value="MEW9853899.1"/>
    <property type="molecule type" value="Genomic_DNA"/>
</dbReference>
<accession>A0ABV3R9F2</accession>
<dbReference type="RefSeq" id="WP_367768433.1">
    <property type="nucleotide sequence ID" value="NZ_JBFNXR010000017.1"/>
</dbReference>
<name>A0ABV3R9F2_9SPHN</name>
<proteinExistence type="predicted"/>
<comment type="caution">
    <text evidence="1">The sequence shown here is derived from an EMBL/GenBank/DDBJ whole genome shotgun (WGS) entry which is preliminary data.</text>
</comment>
<reference evidence="1 2" key="1">
    <citation type="submission" date="2024-06" db="EMBL/GenBank/DDBJ databases">
        <title>Novosphingobium rhizovicinus M1R2S20.</title>
        <authorList>
            <person name="Sun J.-Q."/>
        </authorList>
    </citation>
    <scope>NUCLEOTIDE SEQUENCE [LARGE SCALE GENOMIC DNA]</scope>
    <source>
        <strain evidence="1 2">M1R2S20</strain>
    </source>
</reference>
<keyword evidence="2" id="KW-1185">Reference proteome</keyword>
<evidence type="ECO:0000313" key="2">
    <source>
        <dbReference type="Proteomes" id="UP001556118"/>
    </source>
</evidence>
<organism evidence="1 2">
    <name type="scientific">Novosphingobium rhizovicinum</name>
    <dbReference type="NCBI Taxonomy" id="3228928"/>
    <lineage>
        <taxon>Bacteria</taxon>
        <taxon>Pseudomonadati</taxon>
        <taxon>Pseudomonadota</taxon>
        <taxon>Alphaproteobacteria</taxon>
        <taxon>Sphingomonadales</taxon>
        <taxon>Sphingomonadaceae</taxon>
        <taxon>Novosphingobium</taxon>
    </lineage>
</organism>
<gene>
    <name evidence="1" type="ORF">ABUH87_01715</name>
</gene>
<protein>
    <submittedName>
        <fullName evidence="1">Uncharacterized protein</fullName>
    </submittedName>
</protein>
<dbReference type="Proteomes" id="UP001556118">
    <property type="component" value="Unassembled WGS sequence"/>
</dbReference>
<evidence type="ECO:0000313" key="1">
    <source>
        <dbReference type="EMBL" id="MEW9853899.1"/>
    </source>
</evidence>
<sequence length="175" mass="19073">MKYKNDVHRAREAHARDCASKLAAHVGWAFASRPELLPPAVRDYFYEPSAQLVLIPWAGERMVGVESAVRETRCTALILEPGATNAGLATSYFTVVRCAGGKVHRHPALRLWASLSDALCLVPDPYGDDPEGSCFAVSRQGIVPAEAPWTNALEHGFGFGNADALMLAAKKLEWR</sequence>